<protein>
    <submittedName>
        <fullName evidence="1">Uncharacterized protein</fullName>
    </submittedName>
</protein>
<accession>A0ACB9B2K1</accession>
<reference evidence="2" key="1">
    <citation type="journal article" date="2022" name="Mol. Ecol. Resour.">
        <title>The genomes of chicory, endive, great burdock and yacon provide insights into Asteraceae palaeo-polyploidization history and plant inulin production.</title>
        <authorList>
            <person name="Fan W."/>
            <person name="Wang S."/>
            <person name="Wang H."/>
            <person name="Wang A."/>
            <person name="Jiang F."/>
            <person name="Liu H."/>
            <person name="Zhao H."/>
            <person name="Xu D."/>
            <person name="Zhang Y."/>
        </authorList>
    </citation>
    <scope>NUCLEOTIDE SEQUENCE [LARGE SCALE GENOMIC DNA]</scope>
    <source>
        <strain evidence="2">cv. Yunnan</strain>
    </source>
</reference>
<dbReference type="EMBL" id="CM042040">
    <property type="protein sequence ID" value="KAI3716714.1"/>
    <property type="molecule type" value="Genomic_DNA"/>
</dbReference>
<reference evidence="1 2" key="2">
    <citation type="journal article" date="2022" name="Mol. Ecol. Resour.">
        <title>The genomes of chicory, endive, great burdock and yacon provide insights into Asteraceae paleo-polyploidization history and plant inulin production.</title>
        <authorList>
            <person name="Fan W."/>
            <person name="Wang S."/>
            <person name="Wang H."/>
            <person name="Wang A."/>
            <person name="Jiang F."/>
            <person name="Liu H."/>
            <person name="Zhao H."/>
            <person name="Xu D."/>
            <person name="Zhang Y."/>
        </authorList>
    </citation>
    <scope>NUCLEOTIDE SEQUENCE [LARGE SCALE GENOMIC DNA]</scope>
    <source>
        <strain evidence="2">cv. Yunnan</strain>
        <tissue evidence="1">Leaves</tissue>
    </source>
</reference>
<keyword evidence="2" id="KW-1185">Reference proteome</keyword>
<proteinExistence type="predicted"/>
<dbReference type="Proteomes" id="UP001056120">
    <property type="component" value="Linkage Group LG23"/>
</dbReference>
<comment type="caution">
    <text evidence="1">The sequence shown here is derived from an EMBL/GenBank/DDBJ whole genome shotgun (WGS) entry which is preliminary data.</text>
</comment>
<name>A0ACB9B2K1_9ASTR</name>
<evidence type="ECO:0000313" key="1">
    <source>
        <dbReference type="EMBL" id="KAI3716714.1"/>
    </source>
</evidence>
<evidence type="ECO:0000313" key="2">
    <source>
        <dbReference type="Proteomes" id="UP001056120"/>
    </source>
</evidence>
<gene>
    <name evidence="1" type="ORF">L1987_67784</name>
</gene>
<organism evidence="1 2">
    <name type="scientific">Smallanthus sonchifolius</name>
    <dbReference type="NCBI Taxonomy" id="185202"/>
    <lineage>
        <taxon>Eukaryota</taxon>
        <taxon>Viridiplantae</taxon>
        <taxon>Streptophyta</taxon>
        <taxon>Embryophyta</taxon>
        <taxon>Tracheophyta</taxon>
        <taxon>Spermatophyta</taxon>
        <taxon>Magnoliopsida</taxon>
        <taxon>eudicotyledons</taxon>
        <taxon>Gunneridae</taxon>
        <taxon>Pentapetalae</taxon>
        <taxon>asterids</taxon>
        <taxon>campanulids</taxon>
        <taxon>Asterales</taxon>
        <taxon>Asteraceae</taxon>
        <taxon>Asteroideae</taxon>
        <taxon>Heliantheae alliance</taxon>
        <taxon>Millerieae</taxon>
        <taxon>Smallanthus</taxon>
    </lineage>
</organism>
<sequence>MDMLDQGYDLRALATPRQLPGQTLATVLGRSNYSRSTFPMPSIDQRNTFSFEDSRFRYREVRTPKLPHGISTNMEPWQFISLHQPQHHSVNRVSSQVLMPMSGQGQSQSQNQHVFPNRMLAHGLGSTVSGGRIVPSYNMLNDPNQIRPDSGSQNMTFSYLLTYTSPSEMGPSTSFAVDDEIGTHRDGTGLLAAIFNQPEEGFGLQEN</sequence>